<keyword evidence="6 7" id="KW-0472">Membrane</keyword>
<dbReference type="OrthoDB" id="1716531at2759"/>
<evidence type="ECO:0000313" key="8">
    <source>
        <dbReference type="EMBL" id="KAF2861880.1"/>
    </source>
</evidence>
<dbReference type="InterPro" id="IPR035952">
    <property type="entry name" value="Rhomboid-like_sf"/>
</dbReference>
<keyword evidence="5 7" id="KW-1133">Transmembrane helix</keyword>
<dbReference type="InterPro" id="IPR007599">
    <property type="entry name" value="DER1"/>
</dbReference>
<proteinExistence type="inferred from homology"/>
<evidence type="ECO:0000256" key="1">
    <source>
        <dbReference type="ARBA" id="ARBA00004477"/>
    </source>
</evidence>
<dbReference type="AlphaFoldDB" id="A0A6A7C2Z2"/>
<reference evidence="8" key="1">
    <citation type="journal article" date="2020" name="Stud. Mycol.">
        <title>101 Dothideomycetes genomes: a test case for predicting lifestyles and emergence of pathogens.</title>
        <authorList>
            <person name="Haridas S."/>
            <person name="Albert R."/>
            <person name="Binder M."/>
            <person name="Bloem J."/>
            <person name="Labutti K."/>
            <person name="Salamov A."/>
            <person name="Andreopoulos B."/>
            <person name="Baker S."/>
            <person name="Barry K."/>
            <person name="Bills G."/>
            <person name="Bluhm B."/>
            <person name="Cannon C."/>
            <person name="Castanera R."/>
            <person name="Culley D."/>
            <person name="Daum C."/>
            <person name="Ezra D."/>
            <person name="Gonzalez J."/>
            <person name="Henrissat B."/>
            <person name="Kuo A."/>
            <person name="Liang C."/>
            <person name="Lipzen A."/>
            <person name="Lutzoni F."/>
            <person name="Magnuson J."/>
            <person name="Mondo S."/>
            <person name="Nolan M."/>
            <person name="Ohm R."/>
            <person name="Pangilinan J."/>
            <person name="Park H.-J."/>
            <person name="Ramirez L."/>
            <person name="Alfaro M."/>
            <person name="Sun H."/>
            <person name="Tritt A."/>
            <person name="Yoshinaga Y."/>
            <person name="Zwiers L.-H."/>
            <person name="Turgeon B."/>
            <person name="Goodwin S."/>
            <person name="Spatafora J."/>
            <person name="Crous P."/>
            <person name="Grigoriev I."/>
        </authorList>
    </citation>
    <scope>NUCLEOTIDE SEQUENCE</scope>
    <source>
        <strain evidence="8">CBS 480.64</strain>
    </source>
</reference>
<evidence type="ECO:0000256" key="4">
    <source>
        <dbReference type="ARBA" id="ARBA00022824"/>
    </source>
</evidence>
<evidence type="ECO:0000256" key="7">
    <source>
        <dbReference type="RuleBase" id="RU363059"/>
    </source>
</evidence>
<feature type="transmembrane region" description="Helical" evidence="7">
    <location>
        <begin position="23"/>
        <end position="47"/>
    </location>
</feature>
<keyword evidence="9" id="KW-1185">Reference proteome</keyword>
<accession>A0A6A7C2Z2</accession>
<protein>
    <recommendedName>
        <fullName evidence="7">Derlin</fullName>
    </recommendedName>
</protein>
<comment type="subcellular location">
    <subcellularLocation>
        <location evidence="1 7">Endoplasmic reticulum membrane</location>
        <topology evidence="1 7">Multi-pass membrane protein</topology>
    </subcellularLocation>
</comment>
<dbReference type="Proteomes" id="UP000799421">
    <property type="component" value="Unassembled WGS sequence"/>
</dbReference>
<sequence length="243" mass="27740">MLGGGEGMPIEQWFLEMPICTRWWTVATMATGALVLCKVLTPFQLFYSFRAVYYKQQYWRILTSFIYFGPLSLSLLYNIFFIQHYARALEESYAGVAQFSWLLLYSSAAIVAVAPLFNQEFLGGALTATLVYLWCRRNSETRLILMGLVTVRAEWLPWVLIGVKVAFNGRWPMDDLCGLIIGHIVCYFFNDIYPATHGGYRPLDPPQWWIRLVEGNPAATPDAGVQEAAMNRRDMAPAVRDVR</sequence>
<organism evidence="8 9">
    <name type="scientific">Piedraia hortae CBS 480.64</name>
    <dbReference type="NCBI Taxonomy" id="1314780"/>
    <lineage>
        <taxon>Eukaryota</taxon>
        <taxon>Fungi</taxon>
        <taxon>Dikarya</taxon>
        <taxon>Ascomycota</taxon>
        <taxon>Pezizomycotina</taxon>
        <taxon>Dothideomycetes</taxon>
        <taxon>Dothideomycetidae</taxon>
        <taxon>Capnodiales</taxon>
        <taxon>Piedraiaceae</taxon>
        <taxon>Piedraia</taxon>
    </lineage>
</organism>
<feature type="transmembrane region" description="Helical" evidence="7">
    <location>
        <begin position="102"/>
        <end position="135"/>
    </location>
</feature>
<dbReference type="SUPFAM" id="SSF144091">
    <property type="entry name" value="Rhomboid-like"/>
    <property type="match status" value="1"/>
</dbReference>
<dbReference type="PANTHER" id="PTHR11009">
    <property type="entry name" value="DER1-LIKE PROTEIN, DERLIN"/>
    <property type="match status" value="1"/>
</dbReference>
<gene>
    <name evidence="8" type="ORF">K470DRAFT_213851</name>
</gene>
<comment type="similarity">
    <text evidence="2 7">Belongs to the derlin family.</text>
</comment>
<dbReference type="Pfam" id="PF04511">
    <property type="entry name" value="DER1"/>
    <property type="match status" value="1"/>
</dbReference>
<dbReference type="GO" id="GO:0006950">
    <property type="term" value="P:response to stress"/>
    <property type="evidence" value="ECO:0007669"/>
    <property type="project" value="UniProtKB-ARBA"/>
</dbReference>
<feature type="transmembrane region" description="Helical" evidence="7">
    <location>
        <begin position="59"/>
        <end position="82"/>
    </location>
</feature>
<evidence type="ECO:0000256" key="6">
    <source>
        <dbReference type="ARBA" id="ARBA00023136"/>
    </source>
</evidence>
<name>A0A6A7C2Z2_9PEZI</name>
<comment type="caution">
    <text evidence="7">Lacks conserved residue(s) required for the propagation of feature annotation.</text>
</comment>
<comment type="function">
    <text evidence="7">May be involved in the degradation of misfolded endoplasmic reticulum (ER) luminal proteins.</text>
</comment>
<evidence type="ECO:0000256" key="3">
    <source>
        <dbReference type="ARBA" id="ARBA00022692"/>
    </source>
</evidence>
<keyword evidence="3 7" id="KW-0812">Transmembrane</keyword>
<evidence type="ECO:0000313" key="9">
    <source>
        <dbReference type="Proteomes" id="UP000799421"/>
    </source>
</evidence>
<keyword evidence="4 7" id="KW-0256">Endoplasmic reticulum</keyword>
<dbReference type="GO" id="GO:0005789">
    <property type="term" value="C:endoplasmic reticulum membrane"/>
    <property type="evidence" value="ECO:0007669"/>
    <property type="project" value="UniProtKB-SubCell"/>
</dbReference>
<evidence type="ECO:0000256" key="5">
    <source>
        <dbReference type="ARBA" id="ARBA00022989"/>
    </source>
</evidence>
<dbReference type="EMBL" id="MU005969">
    <property type="protein sequence ID" value="KAF2861880.1"/>
    <property type="molecule type" value="Genomic_DNA"/>
</dbReference>
<evidence type="ECO:0000256" key="2">
    <source>
        <dbReference type="ARBA" id="ARBA00008917"/>
    </source>
</evidence>